<organism evidence="2 3">
    <name type="scientific">Ceratodon purpureus</name>
    <name type="common">Fire moss</name>
    <name type="synonym">Dicranum purpureum</name>
    <dbReference type="NCBI Taxonomy" id="3225"/>
    <lineage>
        <taxon>Eukaryota</taxon>
        <taxon>Viridiplantae</taxon>
        <taxon>Streptophyta</taxon>
        <taxon>Embryophyta</taxon>
        <taxon>Bryophyta</taxon>
        <taxon>Bryophytina</taxon>
        <taxon>Bryopsida</taxon>
        <taxon>Dicranidae</taxon>
        <taxon>Pseudoditrichales</taxon>
        <taxon>Ditrichaceae</taxon>
        <taxon>Ceratodon</taxon>
    </lineage>
</organism>
<comment type="caution">
    <text evidence="2">The sequence shown here is derived from an EMBL/GenBank/DDBJ whole genome shotgun (WGS) entry which is preliminary data.</text>
</comment>
<accession>A0A8T0HT97</accession>
<feature type="region of interest" description="Disordered" evidence="1">
    <location>
        <begin position="235"/>
        <end position="262"/>
    </location>
</feature>
<dbReference type="Proteomes" id="UP000822688">
    <property type="component" value="Chromosome V"/>
</dbReference>
<evidence type="ECO:0000313" key="2">
    <source>
        <dbReference type="EMBL" id="KAG0574232.1"/>
    </source>
</evidence>
<dbReference type="AlphaFoldDB" id="A0A8T0HT97"/>
<proteinExistence type="predicted"/>
<name>A0A8T0HT97_CERPU</name>
<evidence type="ECO:0000313" key="3">
    <source>
        <dbReference type="Proteomes" id="UP000822688"/>
    </source>
</evidence>
<gene>
    <name evidence="2" type="ORF">KC19_VG246000</name>
</gene>
<dbReference type="EMBL" id="CM026426">
    <property type="protein sequence ID" value="KAG0574232.1"/>
    <property type="molecule type" value="Genomic_DNA"/>
</dbReference>
<keyword evidence="3" id="KW-1185">Reference proteome</keyword>
<sequence>MENLQGEVLQGVIGDHIPMDSNLPEVTLNDPSLGNSGKRKRKGGDGQQHGNSAGFGNRRPTLPRAARVKDPNQPLPSAIARKFRRKKGEQGHLQVPEGKEGDTYLLGRHKRLVGAAAGSSRGRAGVVGVGRGQEGGRVQSWVAEKVDVVGSPVEIEGQEEVHVEYVPYSPPHTRRSGGRVAPPLAMLRRCFFEVRRSERSLLGEVDGGYVQDAVPGGRGDASFIDCAGFNRSREIGNEHGRDTRKRGGIQRSATGATTLWRA</sequence>
<evidence type="ECO:0000256" key="1">
    <source>
        <dbReference type="SAM" id="MobiDB-lite"/>
    </source>
</evidence>
<protein>
    <submittedName>
        <fullName evidence="2">Uncharacterized protein</fullName>
    </submittedName>
</protein>
<reference evidence="2" key="1">
    <citation type="submission" date="2020-06" db="EMBL/GenBank/DDBJ databases">
        <title>WGS assembly of Ceratodon purpureus strain R40.</title>
        <authorList>
            <person name="Carey S.B."/>
            <person name="Jenkins J."/>
            <person name="Shu S."/>
            <person name="Lovell J.T."/>
            <person name="Sreedasyam A."/>
            <person name="Maumus F."/>
            <person name="Tiley G.P."/>
            <person name="Fernandez-Pozo N."/>
            <person name="Barry K."/>
            <person name="Chen C."/>
            <person name="Wang M."/>
            <person name="Lipzen A."/>
            <person name="Daum C."/>
            <person name="Saski C.A."/>
            <person name="Payton A.C."/>
            <person name="Mcbreen J.C."/>
            <person name="Conrad R.E."/>
            <person name="Kollar L.M."/>
            <person name="Olsson S."/>
            <person name="Huttunen S."/>
            <person name="Landis J.B."/>
            <person name="Wickett N.J."/>
            <person name="Johnson M.G."/>
            <person name="Rensing S.A."/>
            <person name="Grimwood J."/>
            <person name="Schmutz J."/>
            <person name="Mcdaniel S.F."/>
        </authorList>
    </citation>
    <scope>NUCLEOTIDE SEQUENCE</scope>
    <source>
        <strain evidence="2">R40</strain>
    </source>
</reference>
<feature type="compositionally biased region" description="Polar residues" evidence="1">
    <location>
        <begin position="251"/>
        <end position="262"/>
    </location>
</feature>
<feature type="region of interest" description="Disordered" evidence="1">
    <location>
        <begin position="15"/>
        <end position="76"/>
    </location>
</feature>